<feature type="domain" description="Pseudouridine synthase RsuA/RluA-like" evidence="1">
    <location>
        <begin position="231"/>
        <end position="314"/>
    </location>
</feature>
<sequence>MAVVAAVSFSSILGGSAFATLVYASSFSRTIFSPTSLARTFTSSHLSFKLIHKHHSCNVFNRNLSCRSTAPAHTSTKISIPTCDNSYPPYERLLPCPSQNGPPRVEHMVVLEGGPVLEYISKALDIPPLFVADLIHFGAVFYALVCPDPPRTATPEQIKDFKKFTDPSLLRNRSSIKGKTIREAQKTFRITRTDEFVEAGTYLRVHVHPKRFPRCYEIDWRSRIIAVTESYVVLDKPAGTSVGGTTDNIEENCATFTTRALGLDDPLKTTHQIDNCTDGCVVLARTKEYCSVFHGKIRDKKVKKLYLALAAAPVPVGILTHYMRPVNIAPRLVSEGRTHQIRAQLAARGAPLVGDTMYMPAVISEAEYPGLNPFGPNKKEYSNDDAKATAVEEWIANHGKEPTVAIGLQACHVSWDDGEHTYESGSPWWS</sequence>
<dbReference type="Gene3D" id="3.30.2350.10">
    <property type="entry name" value="Pseudouridine synthase"/>
    <property type="match status" value="2"/>
</dbReference>
<name>A0A8X8Y0W9_SALSN</name>
<dbReference type="GO" id="GO:0000455">
    <property type="term" value="P:enzyme-directed rRNA pseudouridine synthesis"/>
    <property type="evidence" value="ECO:0007669"/>
    <property type="project" value="TreeGrafter"/>
</dbReference>
<evidence type="ECO:0000313" key="2">
    <source>
        <dbReference type="EMBL" id="KAG6423535.1"/>
    </source>
</evidence>
<dbReference type="GO" id="GO:0003723">
    <property type="term" value="F:RNA binding"/>
    <property type="evidence" value="ECO:0007669"/>
    <property type="project" value="InterPro"/>
</dbReference>
<dbReference type="InterPro" id="IPR050188">
    <property type="entry name" value="RluA_PseudoU_synthase"/>
</dbReference>
<keyword evidence="3" id="KW-1185">Reference proteome</keyword>
<dbReference type="InterPro" id="IPR006145">
    <property type="entry name" value="PsdUridine_synth_RsuA/RluA"/>
</dbReference>
<dbReference type="InterPro" id="IPR020103">
    <property type="entry name" value="PsdUridine_synth_cat_dom_sf"/>
</dbReference>
<gene>
    <name evidence="2" type="ORF">SASPL_113934</name>
</gene>
<dbReference type="GO" id="GO:0009982">
    <property type="term" value="F:pseudouridine synthase activity"/>
    <property type="evidence" value="ECO:0007669"/>
    <property type="project" value="InterPro"/>
</dbReference>
<reference evidence="2" key="1">
    <citation type="submission" date="2018-01" db="EMBL/GenBank/DDBJ databases">
        <authorList>
            <person name="Mao J.F."/>
        </authorList>
    </citation>
    <scope>NUCLEOTIDE SEQUENCE</scope>
    <source>
        <strain evidence="2">Huo1</strain>
        <tissue evidence="2">Leaf</tissue>
    </source>
</reference>
<dbReference type="AlphaFoldDB" id="A0A8X8Y0W9"/>
<dbReference type="PANTHER" id="PTHR21600">
    <property type="entry name" value="MITOCHONDRIAL RNA PSEUDOURIDINE SYNTHASE"/>
    <property type="match status" value="1"/>
</dbReference>
<protein>
    <recommendedName>
        <fullName evidence="1">Pseudouridine synthase RsuA/RluA-like domain-containing protein</fullName>
    </recommendedName>
</protein>
<evidence type="ECO:0000313" key="3">
    <source>
        <dbReference type="Proteomes" id="UP000298416"/>
    </source>
</evidence>
<dbReference type="SUPFAM" id="SSF55120">
    <property type="entry name" value="Pseudouridine synthase"/>
    <property type="match status" value="1"/>
</dbReference>
<organism evidence="2">
    <name type="scientific">Salvia splendens</name>
    <name type="common">Scarlet sage</name>
    <dbReference type="NCBI Taxonomy" id="180675"/>
    <lineage>
        <taxon>Eukaryota</taxon>
        <taxon>Viridiplantae</taxon>
        <taxon>Streptophyta</taxon>
        <taxon>Embryophyta</taxon>
        <taxon>Tracheophyta</taxon>
        <taxon>Spermatophyta</taxon>
        <taxon>Magnoliopsida</taxon>
        <taxon>eudicotyledons</taxon>
        <taxon>Gunneridae</taxon>
        <taxon>Pentapetalae</taxon>
        <taxon>asterids</taxon>
        <taxon>lamiids</taxon>
        <taxon>Lamiales</taxon>
        <taxon>Lamiaceae</taxon>
        <taxon>Nepetoideae</taxon>
        <taxon>Mentheae</taxon>
        <taxon>Salviinae</taxon>
        <taxon>Salvia</taxon>
        <taxon>Salvia subgen. Calosphace</taxon>
        <taxon>core Calosphace</taxon>
    </lineage>
</organism>
<accession>A0A8X8Y0W9</accession>
<dbReference type="CDD" id="cd02869">
    <property type="entry name" value="PseudoU_synth_RluA_like"/>
    <property type="match status" value="1"/>
</dbReference>
<comment type="caution">
    <text evidence="2">The sequence shown here is derived from an EMBL/GenBank/DDBJ whole genome shotgun (WGS) entry which is preliminary data.</text>
</comment>
<dbReference type="PANTHER" id="PTHR21600:SF52">
    <property type="entry name" value="PSEUDOURIDINE SYNTHASE RSUA_RLUA-LIKE DOMAIN-CONTAINING PROTEIN"/>
    <property type="match status" value="1"/>
</dbReference>
<dbReference type="Pfam" id="PF00849">
    <property type="entry name" value="PseudoU_synth_2"/>
    <property type="match status" value="1"/>
</dbReference>
<evidence type="ECO:0000259" key="1">
    <source>
        <dbReference type="Pfam" id="PF00849"/>
    </source>
</evidence>
<reference evidence="2" key="2">
    <citation type="submission" date="2020-08" db="EMBL/GenBank/DDBJ databases">
        <title>Plant Genome Project.</title>
        <authorList>
            <person name="Zhang R.-G."/>
        </authorList>
    </citation>
    <scope>NUCLEOTIDE SEQUENCE</scope>
    <source>
        <strain evidence="2">Huo1</strain>
        <tissue evidence="2">Leaf</tissue>
    </source>
</reference>
<dbReference type="EMBL" id="PNBA02000005">
    <property type="protein sequence ID" value="KAG6423535.1"/>
    <property type="molecule type" value="Genomic_DNA"/>
</dbReference>
<proteinExistence type="predicted"/>
<dbReference type="Proteomes" id="UP000298416">
    <property type="component" value="Unassembled WGS sequence"/>
</dbReference>